<dbReference type="AlphaFoldDB" id="A0A0E3ZAW8"/>
<name>A0A0E3ZAW8_9FUSO</name>
<reference evidence="1 2" key="1">
    <citation type="journal article" date="2012" name="BMC Genomics">
        <title>Genomic sequence analysis and characterization of Sneathia amnii sp. nov.</title>
        <authorList>
            <consortium name="Vaginal Microbiome Consortium (additional members)"/>
            <person name="Harwich M.D.Jr."/>
            <person name="Serrano M.G."/>
            <person name="Fettweis J.M."/>
            <person name="Alves J.M."/>
            <person name="Reimers M.A."/>
            <person name="Buck G.A."/>
            <person name="Jefferson K.K."/>
        </authorList>
    </citation>
    <scope>NUCLEOTIDE SEQUENCE [LARGE SCALE GENOMIC DNA]</scope>
    <source>
        <strain evidence="1 2">SN35</strain>
    </source>
</reference>
<dbReference type="HOGENOM" id="CLU_629893_0_0_0"/>
<gene>
    <name evidence="1" type="ORF">VC03_02620</name>
</gene>
<dbReference type="Proteomes" id="UP000033103">
    <property type="component" value="Chromosome"/>
</dbReference>
<dbReference type="STRING" id="187101.VC03_02620"/>
<dbReference type="EMBL" id="CP011280">
    <property type="protein sequence ID" value="AKC95435.1"/>
    <property type="molecule type" value="Genomic_DNA"/>
</dbReference>
<sequence length="435" mass="51808">MLYKLTITFKKDYDIEKINILDFFKNIKESFNVISKEYVFLDNNVSFNDYVPDKINCFLEFIISFDGNNIDELIKKFLSDFDFILDYILIKLSEVESKKDEFSINSSQINNLVNNIDKLFYIRKDLQEMSRFIRKDKKDEYYRLIKNLSLTKYYLKDETFNLRMINVTNELQNIQSRLVEYAKTFGIDFQLNYDINNTITMDKILFFAIKPSLISLLYAFIHEENEKRQRNIEKKEFIVSINFIQDFNKIKIIINNPNIQYNLAYTNIAKNDFYSIKENELELSFLNYKHIIESKDGRLYIDEDSNIVTKLPLNFLTLNCYIIKTALGYFAIDKTKVINVFKYNKNNVVSINNVKYFKISSFEMPILNSVTNPKFAIQICIKLQNFILLVNDVLYEEKIFVRPIENDNNNFIGECLLKDTKKAYILNLASYLERR</sequence>
<keyword evidence="2" id="KW-1185">Reference proteome</keyword>
<evidence type="ECO:0008006" key="3">
    <source>
        <dbReference type="Google" id="ProtNLM"/>
    </source>
</evidence>
<evidence type="ECO:0000313" key="2">
    <source>
        <dbReference type="Proteomes" id="UP000033103"/>
    </source>
</evidence>
<accession>A0A0E3ZAW8</accession>
<proteinExistence type="predicted"/>
<evidence type="ECO:0000313" key="1">
    <source>
        <dbReference type="EMBL" id="AKC95435.1"/>
    </source>
</evidence>
<organism evidence="1 2">
    <name type="scientific">Sneathia vaginalis</name>
    <dbReference type="NCBI Taxonomy" id="187101"/>
    <lineage>
        <taxon>Bacteria</taxon>
        <taxon>Fusobacteriati</taxon>
        <taxon>Fusobacteriota</taxon>
        <taxon>Fusobacteriia</taxon>
        <taxon>Fusobacteriales</taxon>
        <taxon>Leptotrichiaceae</taxon>
        <taxon>Sneathia</taxon>
    </lineage>
</organism>
<dbReference type="PATRIC" id="fig|1069640.6.peg.504"/>
<dbReference type="OrthoDB" id="95221at2"/>
<dbReference type="KEGG" id="sns:VC03_02620"/>
<protein>
    <recommendedName>
        <fullName evidence="3">CheW-like domain-containing protein</fullName>
    </recommendedName>
</protein>
<dbReference type="RefSeq" id="WP_046328541.1">
    <property type="nucleotide sequence ID" value="NZ_CP011280.1"/>
</dbReference>